<accession>A0A2P2QYS7</accession>
<name>A0A2P2QYS7_RHIMU</name>
<protein>
    <submittedName>
        <fullName evidence="1">Uncharacterized protein</fullName>
    </submittedName>
</protein>
<proteinExistence type="predicted"/>
<dbReference type="EMBL" id="GGEC01091664">
    <property type="protein sequence ID" value="MBX72148.1"/>
    <property type="molecule type" value="Transcribed_RNA"/>
</dbReference>
<organism evidence="1">
    <name type="scientific">Rhizophora mucronata</name>
    <name type="common">Asiatic mangrove</name>
    <dbReference type="NCBI Taxonomy" id="61149"/>
    <lineage>
        <taxon>Eukaryota</taxon>
        <taxon>Viridiplantae</taxon>
        <taxon>Streptophyta</taxon>
        <taxon>Embryophyta</taxon>
        <taxon>Tracheophyta</taxon>
        <taxon>Spermatophyta</taxon>
        <taxon>Magnoliopsida</taxon>
        <taxon>eudicotyledons</taxon>
        <taxon>Gunneridae</taxon>
        <taxon>Pentapetalae</taxon>
        <taxon>rosids</taxon>
        <taxon>fabids</taxon>
        <taxon>Malpighiales</taxon>
        <taxon>Rhizophoraceae</taxon>
        <taxon>Rhizophora</taxon>
    </lineage>
</organism>
<sequence>MLGAGLQFGSVRVEDRFYVPVKERKSQSLKHNQQQQQQGPSRFLLLLVSKVFFFFFSPQSTENKIHIREDRIVIFSCLQLTLELNFLMYQKKTKKDLEL</sequence>
<dbReference type="AlphaFoldDB" id="A0A2P2QYS7"/>
<evidence type="ECO:0000313" key="1">
    <source>
        <dbReference type="EMBL" id="MBX72148.1"/>
    </source>
</evidence>
<reference evidence="1" key="1">
    <citation type="submission" date="2018-02" db="EMBL/GenBank/DDBJ databases">
        <title>Rhizophora mucronata_Transcriptome.</title>
        <authorList>
            <person name="Meera S.P."/>
            <person name="Sreeshan A."/>
            <person name="Augustine A."/>
        </authorList>
    </citation>
    <scope>NUCLEOTIDE SEQUENCE</scope>
    <source>
        <tissue evidence="1">Leaf</tissue>
    </source>
</reference>